<accession>A0ABS5HKB6</accession>
<gene>
    <name evidence="1" type="ORF">KDD93_07565</name>
</gene>
<name>A0ABS5HKB6_9BACT</name>
<sequence length="279" mass="31742">MDKIYTLHFDFKTDGGADFFKNVSNFINSIDELNAALCGYIDHEITTKVILEQIENGSLKVKVQDILKSVDSDRLRSYVKNPSEAIADFLIIAKDKLIDWLDDKPKLPNRADEIVCEVLDDTRLKDYGYKNNKTNLLQSLSNLSQSTKGFKMPPRINLNGKEKEIKNEYEFSPDDLDDVITQKSQFQGSFIIKKPDLAGASKWTIIHDKAIDVKIIDEAWITKLKSHEIALRYGDRISGTLITNSFIDKDLNVIDTDYFLDDILGVSSQAEQTQQVLKL</sequence>
<dbReference type="Proteomes" id="UP000682951">
    <property type="component" value="Unassembled WGS sequence"/>
</dbReference>
<dbReference type="RefSeq" id="WP_212142312.1">
    <property type="nucleotide sequence ID" value="NZ_JAGSSW010000008.1"/>
</dbReference>
<protein>
    <submittedName>
        <fullName evidence="1">Uncharacterized protein</fullName>
    </submittedName>
</protein>
<reference evidence="1 2" key="1">
    <citation type="submission" date="2021-04" db="EMBL/GenBank/DDBJ databases">
        <title>Molecular and phenotypic characterization and identification of bacterial isolates recovered from the Anatolian ground squirrels (Spermophilus xanthoprymnus) and which have the potential to form a new species in the Campylobacter genus.</title>
        <authorList>
            <person name="Aydin F."/>
            <person name="Abay S."/>
            <person name="Kayman T."/>
            <person name="Karakaya E."/>
            <person name="Mustak H.K."/>
            <person name="Mustak I.B."/>
            <person name="Bilgin N."/>
            <person name="Duzler A."/>
            <person name="Sahin O."/>
            <person name="Guran O."/>
            <person name="Saticioglu I.B."/>
        </authorList>
    </citation>
    <scope>NUCLEOTIDE SEQUENCE [LARGE SCALE GENOMIC DNA]</scope>
    <source>
        <strain evidence="2">faydin-G24</strain>
    </source>
</reference>
<evidence type="ECO:0000313" key="2">
    <source>
        <dbReference type="Proteomes" id="UP000682951"/>
    </source>
</evidence>
<dbReference type="EMBL" id="JAGSSW010000008">
    <property type="protein sequence ID" value="MBR8464420.1"/>
    <property type="molecule type" value="Genomic_DNA"/>
</dbReference>
<evidence type="ECO:0000313" key="1">
    <source>
        <dbReference type="EMBL" id="MBR8464420.1"/>
    </source>
</evidence>
<organism evidence="1 2">
    <name type="scientific">Campylobacter anatolicus</name>
    <dbReference type="NCBI Taxonomy" id="2829105"/>
    <lineage>
        <taxon>Bacteria</taxon>
        <taxon>Pseudomonadati</taxon>
        <taxon>Campylobacterota</taxon>
        <taxon>Epsilonproteobacteria</taxon>
        <taxon>Campylobacterales</taxon>
        <taxon>Campylobacteraceae</taxon>
        <taxon>Campylobacter</taxon>
    </lineage>
</organism>
<comment type="caution">
    <text evidence="1">The sequence shown here is derived from an EMBL/GenBank/DDBJ whole genome shotgun (WGS) entry which is preliminary data.</text>
</comment>
<keyword evidence="2" id="KW-1185">Reference proteome</keyword>
<proteinExistence type="predicted"/>